<sequence length="207" mass="22169">MDPLGSLIAWSAEYGLLGVFLVAFSERVVPIFPSYAILVAIGIASESGSWSAPAALFAAVAGSYVGGSIYYLCAVSVSEQRSVRFLTRFALLFGTSSARVESLILYFRTNQSALSFTSQLVPTIRLVAPAIAGLLKVSPGPFAVASALGVAIWNGLFFAIGYICARLSFDGNVSELALEVMIILMVVESLAFVVWRRWRKRKAAVEG</sequence>
<dbReference type="Proteomes" id="UP000320653">
    <property type="component" value="Unassembled WGS sequence"/>
</dbReference>
<keyword evidence="9" id="KW-1185">Reference proteome</keyword>
<evidence type="ECO:0000256" key="1">
    <source>
        <dbReference type="ARBA" id="ARBA00004651"/>
    </source>
</evidence>
<protein>
    <submittedName>
        <fullName evidence="8">Membrane protein DedA with SNARE-associated domain</fullName>
    </submittedName>
</protein>
<keyword evidence="3 6" id="KW-0812">Transmembrane</keyword>
<feature type="transmembrane region" description="Helical" evidence="6">
    <location>
        <begin position="54"/>
        <end position="73"/>
    </location>
</feature>
<gene>
    <name evidence="8" type="ORF">FHW37_104374</name>
</gene>
<dbReference type="OrthoDB" id="9813426at2"/>
<evidence type="ECO:0000256" key="3">
    <source>
        <dbReference type="ARBA" id="ARBA00022692"/>
    </source>
</evidence>
<keyword evidence="4 6" id="KW-1133">Transmembrane helix</keyword>
<evidence type="ECO:0000256" key="2">
    <source>
        <dbReference type="ARBA" id="ARBA00022475"/>
    </source>
</evidence>
<keyword evidence="2" id="KW-1003">Cell membrane</keyword>
<feature type="transmembrane region" description="Helical" evidence="6">
    <location>
        <begin position="142"/>
        <end position="164"/>
    </location>
</feature>
<keyword evidence="5 6" id="KW-0472">Membrane</keyword>
<organism evidence="8 9">
    <name type="scientific">Neorhizobium alkalisoli</name>
    <dbReference type="NCBI Taxonomy" id="528178"/>
    <lineage>
        <taxon>Bacteria</taxon>
        <taxon>Pseudomonadati</taxon>
        <taxon>Pseudomonadota</taxon>
        <taxon>Alphaproteobacteria</taxon>
        <taxon>Hyphomicrobiales</taxon>
        <taxon>Rhizobiaceae</taxon>
        <taxon>Rhizobium/Agrobacterium group</taxon>
        <taxon>Neorhizobium</taxon>
    </lineage>
</organism>
<evidence type="ECO:0000313" key="9">
    <source>
        <dbReference type="Proteomes" id="UP000320653"/>
    </source>
</evidence>
<comment type="caution">
    <text evidence="8">The sequence shown here is derived from an EMBL/GenBank/DDBJ whole genome shotgun (WGS) entry which is preliminary data.</text>
</comment>
<evidence type="ECO:0000313" key="8">
    <source>
        <dbReference type="EMBL" id="TWF53103.1"/>
    </source>
</evidence>
<dbReference type="PANTHER" id="PTHR42709">
    <property type="entry name" value="ALKALINE PHOSPHATASE LIKE PROTEIN"/>
    <property type="match status" value="1"/>
</dbReference>
<reference evidence="8 9" key="1">
    <citation type="submission" date="2019-06" db="EMBL/GenBank/DDBJ databases">
        <title>Sorghum-associated microbial communities from plants grown in Nebraska, USA.</title>
        <authorList>
            <person name="Schachtman D."/>
        </authorList>
    </citation>
    <scope>NUCLEOTIDE SEQUENCE [LARGE SCALE GENOMIC DNA]</scope>
    <source>
        <strain evidence="8 9">1225</strain>
    </source>
</reference>
<dbReference type="InterPro" id="IPR051311">
    <property type="entry name" value="DedA_domain"/>
</dbReference>
<evidence type="ECO:0000256" key="6">
    <source>
        <dbReference type="SAM" id="Phobius"/>
    </source>
</evidence>
<dbReference type="RefSeq" id="WP_145638679.1">
    <property type="nucleotide sequence ID" value="NZ_VIWP01000004.1"/>
</dbReference>
<dbReference type="EMBL" id="VIWP01000004">
    <property type="protein sequence ID" value="TWF53103.1"/>
    <property type="molecule type" value="Genomic_DNA"/>
</dbReference>
<feature type="transmembrane region" description="Helical" evidence="6">
    <location>
        <begin position="176"/>
        <end position="195"/>
    </location>
</feature>
<dbReference type="PANTHER" id="PTHR42709:SF6">
    <property type="entry name" value="UNDECAPRENYL PHOSPHATE TRANSPORTER A"/>
    <property type="match status" value="1"/>
</dbReference>
<dbReference type="GO" id="GO:0005886">
    <property type="term" value="C:plasma membrane"/>
    <property type="evidence" value="ECO:0007669"/>
    <property type="project" value="UniProtKB-SubCell"/>
</dbReference>
<name>A0A561QRU1_9HYPH</name>
<feature type="transmembrane region" description="Helical" evidence="6">
    <location>
        <begin position="31"/>
        <end position="48"/>
    </location>
</feature>
<feature type="domain" description="VTT" evidence="7">
    <location>
        <begin position="32"/>
        <end position="162"/>
    </location>
</feature>
<evidence type="ECO:0000259" key="7">
    <source>
        <dbReference type="Pfam" id="PF09335"/>
    </source>
</evidence>
<proteinExistence type="predicted"/>
<feature type="transmembrane region" description="Helical" evidence="6">
    <location>
        <begin position="6"/>
        <end position="24"/>
    </location>
</feature>
<dbReference type="InterPro" id="IPR032816">
    <property type="entry name" value="VTT_dom"/>
</dbReference>
<accession>A0A561QRU1</accession>
<evidence type="ECO:0000256" key="5">
    <source>
        <dbReference type="ARBA" id="ARBA00023136"/>
    </source>
</evidence>
<dbReference type="Pfam" id="PF09335">
    <property type="entry name" value="VTT_dom"/>
    <property type="match status" value="1"/>
</dbReference>
<dbReference type="AlphaFoldDB" id="A0A561QRU1"/>
<comment type="subcellular location">
    <subcellularLocation>
        <location evidence="1">Cell membrane</location>
        <topology evidence="1">Multi-pass membrane protein</topology>
    </subcellularLocation>
</comment>
<evidence type="ECO:0000256" key="4">
    <source>
        <dbReference type="ARBA" id="ARBA00022989"/>
    </source>
</evidence>